<keyword evidence="2" id="KW-1185">Reference proteome</keyword>
<dbReference type="OrthoDB" id="61370at2759"/>
<dbReference type="Proteomes" id="UP000008783">
    <property type="component" value="Unassembled WGS sequence"/>
</dbReference>
<evidence type="ECO:0000313" key="2">
    <source>
        <dbReference type="Proteomes" id="UP000008783"/>
    </source>
</evidence>
<reference evidence="2" key="2">
    <citation type="journal article" date="2011" name="Proc. Natl. Acad. Sci. U.S.A.">
        <title>Obligate biotrophy features unraveled by the genomic analysis of rust fungi.</title>
        <authorList>
            <person name="Duplessis S."/>
            <person name="Cuomo C.A."/>
            <person name="Lin Y.-C."/>
            <person name="Aerts A."/>
            <person name="Tisserant E."/>
            <person name="Veneault-Fourrey C."/>
            <person name="Joly D.L."/>
            <person name="Hacquard S."/>
            <person name="Amselem J."/>
            <person name="Cantarel B.L."/>
            <person name="Chiu R."/>
            <person name="Coutinho P.M."/>
            <person name="Feau N."/>
            <person name="Field M."/>
            <person name="Frey P."/>
            <person name="Gelhaye E."/>
            <person name="Goldberg J."/>
            <person name="Grabherr M.G."/>
            <person name="Kodira C.D."/>
            <person name="Kohler A."/>
            <person name="Kuees U."/>
            <person name="Lindquist E.A."/>
            <person name="Lucas S.M."/>
            <person name="Mago R."/>
            <person name="Mauceli E."/>
            <person name="Morin E."/>
            <person name="Murat C."/>
            <person name="Pangilinan J.L."/>
            <person name="Park R."/>
            <person name="Pearson M."/>
            <person name="Quesneville H."/>
            <person name="Rouhier N."/>
            <person name="Sakthikumar S."/>
            <person name="Salamov A.A."/>
            <person name="Schmutz J."/>
            <person name="Selles B."/>
            <person name="Shapiro H."/>
            <person name="Tanguay P."/>
            <person name="Tuskan G.A."/>
            <person name="Henrissat B."/>
            <person name="Van de Peer Y."/>
            <person name="Rouze P."/>
            <person name="Ellis J.G."/>
            <person name="Dodds P.N."/>
            <person name="Schein J.E."/>
            <person name="Zhong S."/>
            <person name="Hamelin R.C."/>
            <person name="Grigoriev I.V."/>
            <person name="Szabo L.J."/>
            <person name="Martin F."/>
        </authorList>
    </citation>
    <scope>NUCLEOTIDE SEQUENCE [LARGE SCALE GENOMIC DNA]</scope>
    <source>
        <strain evidence="2">CRL 75-36-700-3 / race SCCL</strain>
    </source>
</reference>
<sequence>MQLLLYSGCLLVTILSLILSIYTLQSPTWIRFDTPSSSPFQYSSIYGLTQKCDKSNLHPEFQCRRFPQVDRDCQGGSRPDEMTSRFTGHQYEVMKNNQTTLAPSGPRRRSSRIVLARRRLRDPHRSSLSKKRIRVLREVENRRLYRSALHRHRRHQSLRYLLDPHRQQLSARTRLEDLCWSCLHSRCFPILGLDLDPQRVQPRRPILLRLAPLDQHLHLHHHQCPRSHLPHRHRCRRLHWHLRPRFFLFFFFWRRSEG</sequence>
<gene>
    <name evidence="1" type="ORF">PGTG_15546</name>
</gene>
<dbReference type="HOGENOM" id="CLU_1078252_0_0_1"/>
<evidence type="ECO:0000313" key="1">
    <source>
        <dbReference type="EMBL" id="EFP89367.2"/>
    </source>
</evidence>
<dbReference type="eggNOG" id="ENOG502S2KS">
    <property type="taxonomic scope" value="Eukaryota"/>
</dbReference>
<protein>
    <submittedName>
        <fullName evidence="1">Uncharacterized protein</fullName>
    </submittedName>
</protein>
<dbReference type="InParanoid" id="E3KYH6"/>
<dbReference type="RefSeq" id="XP_003333786.2">
    <property type="nucleotide sequence ID" value="XM_003333738.2"/>
</dbReference>
<organism evidence="1 2">
    <name type="scientific">Puccinia graminis f. sp. tritici (strain CRL 75-36-700-3 / race SCCL)</name>
    <name type="common">Black stem rust fungus</name>
    <dbReference type="NCBI Taxonomy" id="418459"/>
    <lineage>
        <taxon>Eukaryota</taxon>
        <taxon>Fungi</taxon>
        <taxon>Dikarya</taxon>
        <taxon>Basidiomycota</taxon>
        <taxon>Pucciniomycotina</taxon>
        <taxon>Pucciniomycetes</taxon>
        <taxon>Pucciniales</taxon>
        <taxon>Pucciniaceae</taxon>
        <taxon>Puccinia</taxon>
    </lineage>
</organism>
<reference key="1">
    <citation type="submission" date="2007-01" db="EMBL/GenBank/DDBJ databases">
        <title>The Genome Sequence of Puccinia graminis f. sp. tritici Strain CRL 75-36-700-3.</title>
        <authorList>
            <consortium name="The Broad Institute Genome Sequencing Platform"/>
            <person name="Birren B."/>
            <person name="Lander E."/>
            <person name="Galagan J."/>
            <person name="Nusbaum C."/>
            <person name="Devon K."/>
            <person name="Cuomo C."/>
            <person name="Jaffe D."/>
            <person name="Butler J."/>
            <person name="Alvarez P."/>
            <person name="Gnerre S."/>
            <person name="Grabherr M."/>
            <person name="Mauceli E."/>
            <person name="Brockman W."/>
            <person name="Young S."/>
            <person name="LaButti K."/>
            <person name="Sykes S."/>
            <person name="DeCaprio D."/>
            <person name="Crawford M."/>
            <person name="Koehrsen M."/>
            <person name="Engels R."/>
            <person name="Montgomery P."/>
            <person name="Pearson M."/>
            <person name="Howarth C."/>
            <person name="Larson L."/>
            <person name="White J."/>
            <person name="Zeng Q."/>
            <person name="Kodira C."/>
            <person name="Yandava C."/>
            <person name="Alvarado L."/>
            <person name="O'Leary S."/>
            <person name="Szabo L."/>
            <person name="Dean R."/>
            <person name="Schein J."/>
        </authorList>
    </citation>
    <scope>NUCLEOTIDE SEQUENCE</scope>
    <source>
        <strain>CRL 75-36-700-3</strain>
    </source>
</reference>
<accession>E3KYH6</accession>
<name>E3KYH6_PUCGT</name>
<proteinExistence type="predicted"/>
<dbReference type="VEuPathDB" id="FungiDB:PGTG_15546"/>
<dbReference type="EMBL" id="DS178321">
    <property type="protein sequence ID" value="EFP89367.2"/>
    <property type="molecule type" value="Genomic_DNA"/>
</dbReference>
<dbReference type="KEGG" id="pgr:PGTG_15546"/>
<dbReference type="AlphaFoldDB" id="E3KYH6"/>
<dbReference type="GeneID" id="10547172"/>